<evidence type="ECO:0000256" key="8">
    <source>
        <dbReference type="ARBA" id="ARBA00023136"/>
    </source>
</evidence>
<gene>
    <name evidence="10" type="ORF">A9Q84_05035</name>
</gene>
<feature type="transmembrane region" description="Helical" evidence="9">
    <location>
        <begin position="190"/>
        <end position="208"/>
    </location>
</feature>
<evidence type="ECO:0000256" key="3">
    <source>
        <dbReference type="ARBA" id="ARBA00022676"/>
    </source>
</evidence>
<reference evidence="11" key="1">
    <citation type="journal article" date="2017" name="Proc. Natl. Acad. Sci. U.S.A.">
        <title>Simulation of Deepwater Horizon oil plume reveals substrate specialization within a complex community of hydrocarbon-degraders.</title>
        <authorList>
            <person name="Hu P."/>
            <person name="Dubinsky E.A."/>
            <person name="Probst A.J."/>
            <person name="Wang J."/>
            <person name="Sieber C.M.K."/>
            <person name="Tom L.M."/>
            <person name="Gardinali P."/>
            <person name="Banfield J.F."/>
            <person name="Atlas R.M."/>
            <person name="Andersen G.L."/>
        </authorList>
    </citation>
    <scope>NUCLEOTIDE SEQUENCE [LARGE SCALE GENOMIC DNA]</scope>
</reference>
<dbReference type="Proteomes" id="UP000196531">
    <property type="component" value="Unassembled WGS sequence"/>
</dbReference>
<protein>
    <recommendedName>
        <fullName evidence="12">Mannosyltransferase</fullName>
    </recommendedName>
</protein>
<dbReference type="Pfam" id="PF03901">
    <property type="entry name" value="Glyco_transf_22"/>
    <property type="match status" value="1"/>
</dbReference>
<evidence type="ECO:0000256" key="9">
    <source>
        <dbReference type="SAM" id="Phobius"/>
    </source>
</evidence>
<evidence type="ECO:0000256" key="4">
    <source>
        <dbReference type="ARBA" id="ARBA00022679"/>
    </source>
</evidence>
<feature type="transmembrane region" description="Helical" evidence="9">
    <location>
        <begin position="127"/>
        <end position="146"/>
    </location>
</feature>
<evidence type="ECO:0000313" key="11">
    <source>
        <dbReference type="Proteomes" id="UP000196531"/>
    </source>
</evidence>
<keyword evidence="5 9" id="KW-0812">Transmembrane</keyword>
<evidence type="ECO:0000313" key="10">
    <source>
        <dbReference type="EMBL" id="OUR98779.1"/>
    </source>
</evidence>
<dbReference type="EMBL" id="MAAO01000004">
    <property type="protein sequence ID" value="OUR98779.1"/>
    <property type="molecule type" value="Genomic_DNA"/>
</dbReference>
<dbReference type="GO" id="GO:0012505">
    <property type="term" value="C:endomembrane system"/>
    <property type="evidence" value="ECO:0007669"/>
    <property type="project" value="UniProtKB-SubCell"/>
</dbReference>
<comment type="caution">
    <text evidence="10">The sequence shown here is derived from an EMBL/GenBank/DDBJ whole genome shotgun (WGS) entry which is preliminary data.</text>
</comment>
<keyword evidence="8 9" id="KW-0472">Membrane</keyword>
<comment type="subcellular location">
    <subcellularLocation>
        <location evidence="1">Endomembrane system</location>
        <topology evidence="1">Multi-pass membrane protein</topology>
    </subcellularLocation>
    <subcellularLocation>
        <location evidence="2">Endoplasmic reticulum membrane</location>
    </subcellularLocation>
</comment>
<dbReference type="GO" id="GO:0000030">
    <property type="term" value="F:mannosyltransferase activity"/>
    <property type="evidence" value="ECO:0007669"/>
    <property type="project" value="TreeGrafter"/>
</dbReference>
<feature type="transmembrane region" description="Helical" evidence="9">
    <location>
        <begin position="93"/>
        <end position="115"/>
    </location>
</feature>
<evidence type="ECO:0000256" key="7">
    <source>
        <dbReference type="ARBA" id="ARBA00022989"/>
    </source>
</evidence>
<evidence type="ECO:0000256" key="1">
    <source>
        <dbReference type="ARBA" id="ARBA00004127"/>
    </source>
</evidence>
<organism evidence="10 11">
    <name type="scientific">Halobacteriovorax marinus</name>
    <dbReference type="NCBI Taxonomy" id="97084"/>
    <lineage>
        <taxon>Bacteria</taxon>
        <taxon>Pseudomonadati</taxon>
        <taxon>Bdellovibrionota</taxon>
        <taxon>Bacteriovoracia</taxon>
        <taxon>Bacteriovoracales</taxon>
        <taxon>Halobacteriovoraceae</taxon>
        <taxon>Halobacteriovorax</taxon>
    </lineage>
</organism>
<keyword evidence="7 9" id="KW-1133">Transmembrane helix</keyword>
<keyword evidence="3" id="KW-0328">Glycosyltransferase</keyword>
<feature type="transmembrane region" description="Helical" evidence="9">
    <location>
        <begin position="370"/>
        <end position="390"/>
    </location>
</feature>
<keyword evidence="6" id="KW-0256">Endoplasmic reticulum</keyword>
<evidence type="ECO:0000256" key="2">
    <source>
        <dbReference type="ARBA" id="ARBA00004586"/>
    </source>
</evidence>
<feature type="transmembrane region" description="Helical" evidence="9">
    <location>
        <begin position="240"/>
        <end position="259"/>
    </location>
</feature>
<evidence type="ECO:0000256" key="6">
    <source>
        <dbReference type="ARBA" id="ARBA00022824"/>
    </source>
</evidence>
<feature type="transmembrane region" description="Helical" evidence="9">
    <location>
        <begin position="297"/>
        <end position="313"/>
    </location>
</feature>
<dbReference type="InterPro" id="IPR005599">
    <property type="entry name" value="GPI_mannosylTrfase"/>
</dbReference>
<feature type="transmembrane region" description="Helical" evidence="9">
    <location>
        <begin position="342"/>
        <end position="361"/>
    </location>
</feature>
<sequence>MLKRLLNRDSKDLFKKLFIFSIFFHLIAVIFSEGFHRPDEHLGILRYVFVKLDVYPASDLSWEYPAKIRNWVQPAIYYFIAKSLYLIDVKSPFVITFFLRLFTSLFSLIVLFQFSKFSRVFLKKERSINIANLCFFGLWFFPFIHARTTAENFGMNVFALGLMLLTKTLSKESLNQTKLNFDFNIFKNQVSIPYLSAIMGGALIGMAVNFRIPLAPMPLFLMLWLCLIARVKFLNILQITFGIGLSVAFTTAFDSWGYGELTYSVWSYLYQEFTRNVSQGFGTSPWYYYIYKTLSKGVPPLSLFITFSTLYLWIKKPGHLLTWATLPVFALHSAIGHKELRYIFPMIIFIPITLALVYEYLEDKLKSRPVIIFAKISVFVNLLFLVVSSFKPAYTPIHIYKFIYKNGDEISKLYTFNNLQRDILRVYLKKETPFIHITKTEEIDSAINLEKNSWFLVEKISDFTHFESRNCENMYSTYPKWFTSKFSKWLKRSKAWSIYRCHSI</sequence>
<name>A0A1Y5FAT1_9BACT</name>
<keyword evidence="4" id="KW-0808">Transferase</keyword>
<evidence type="ECO:0008006" key="12">
    <source>
        <dbReference type="Google" id="ProtNLM"/>
    </source>
</evidence>
<dbReference type="AlphaFoldDB" id="A0A1Y5FAT1"/>
<evidence type="ECO:0000256" key="5">
    <source>
        <dbReference type="ARBA" id="ARBA00022692"/>
    </source>
</evidence>
<accession>A0A1Y5FAT1</accession>
<dbReference type="PANTHER" id="PTHR22760">
    <property type="entry name" value="GLYCOSYLTRANSFERASE"/>
    <property type="match status" value="1"/>
</dbReference>
<proteinExistence type="predicted"/>
<feature type="transmembrane region" description="Helical" evidence="9">
    <location>
        <begin position="12"/>
        <end position="31"/>
    </location>
</feature>